<dbReference type="Gene3D" id="3.40.50.1820">
    <property type="entry name" value="alpha/beta hydrolase"/>
    <property type="match status" value="1"/>
</dbReference>
<dbReference type="PANTHER" id="PTHR43037">
    <property type="entry name" value="UNNAMED PRODUCT-RELATED"/>
    <property type="match status" value="1"/>
</dbReference>
<evidence type="ECO:0000256" key="1">
    <source>
        <dbReference type="ARBA" id="ARBA00022729"/>
    </source>
</evidence>
<proteinExistence type="predicted"/>
<dbReference type="SUPFAM" id="SSF53474">
    <property type="entry name" value="alpha/beta-Hydrolases"/>
    <property type="match status" value="1"/>
</dbReference>
<dbReference type="EMBL" id="JAHQCX010000013">
    <property type="protein sequence ID" value="MBU9727735.1"/>
    <property type="molecule type" value="Genomic_DNA"/>
</dbReference>
<evidence type="ECO:0000313" key="3">
    <source>
        <dbReference type="EMBL" id="MBU9727735.1"/>
    </source>
</evidence>
<dbReference type="Pfam" id="PF18435">
    <property type="entry name" value="EstA_Ig_like"/>
    <property type="match status" value="1"/>
</dbReference>
<accession>A0ABS6KB46</accession>
<protein>
    <recommendedName>
        <fullName evidence="2">Esterase Ig-like N-terminal domain-containing protein</fullName>
    </recommendedName>
</protein>
<sequence length="391" mass="44610">MKIIGINQSTENGERNIAAVLEYPQRLSADYVDAGCFAVEGRSLLDAYVSDEAGINTDKKSCNGCYVVLMLDAWQKEAETFPLMEQVRRMPQYTIRQTRELAYEDGTACPAWTKPKRVTEMRNDVTDKFQSWVYYDAKMDQEIDYSLYVPVRKAANERYPLVIYWHGMHENGDKSLLHSLNATIWTLPEEQKERPCYVLVPKCPPDTVWISRENGEPTGIFEAVCELIQIIMKRESIDELRIYNIGYDMGGMAALECLKHYPDLFTASLVLAGWCRNEGLEVLADQKIWMFGSEDDGRVLAKNLCILNTLMEEGATVNRAVWDGSLRGESAEDQAWNQLLKDGNIKQTIYKKDSIKNECAHEDGWKPAVTNAVIRRWLFAQKKVKVSSVEG</sequence>
<comment type="caution">
    <text evidence="3">The sequence shown here is derived from an EMBL/GenBank/DDBJ whole genome shotgun (WGS) entry which is preliminary data.</text>
</comment>
<reference evidence="3 4" key="1">
    <citation type="submission" date="2021-06" db="EMBL/GenBank/DDBJ databases">
        <title>Description of novel taxa of the family Lachnospiraceae.</title>
        <authorList>
            <person name="Chaplin A.V."/>
            <person name="Sokolova S.R."/>
            <person name="Pikina A.P."/>
            <person name="Korzhanova M."/>
            <person name="Belova V."/>
            <person name="Korostin D."/>
            <person name="Efimov B.A."/>
        </authorList>
    </citation>
    <scope>NUCLEOTIDE SEQUENCE [LARGE SCALE GENOMIC DNA]</scope>
    <source>
        <strain evidence="3 4">ASD4241</strain>
    </source>
</reference>
<evidence type="ECO:0000313" key="4">
    <source>
        <dbReference type="Proteomes" id="UP001314681"/>
    </source>
</evidence>
<gene>
    <name evidence="3" type="ORF">KTH90_17125</name>
</gene>
<dbReference type="InterPro" id="IPR041172">
    <property type="entry name" value="EstA_Ig-like_N"/>
</dbReference>
<dbReference type="InterPro" id="IPR050955">
    <property type="entry name" value="Plant_Biomass_Hydrol_Est"/>
</dbReference>
<dbReference type="Proteomes" id="UP001314681">
    <property type="component" value="Unassembled WGS sequence"/>
</dbReference>
<feature type="domain" description="Esterase Ig-like N-terminal" evidence="2">
    <location>
        <begin position="3"/>
        <end position="108"/>
    </location>
</feature>
<organism evidence="3 4">
    <name type="scientific">Diplocloster modestus</name>
    <dbReference type="NCBI Taxonomy" id="2850322"/>
    <lineage>
        <taxon>Bacteria</taxon>
        <taxon>Bacillati</taxon>
        <taxon>Bacillota</taxon>
        <taxon>Clostridia</taxon>
        <taxon>Lachnospirales</taxon>
        <taxon>Lachnospiraceae</taxon>
        <taxon>Diplocloster</taxon>
    </lineage>
</organism>
<keyword evidence="4" id="KW-1185">Reference proteome</keyword>
<evidence type="ECO:0000259" key="2">
    <source>
        <dbReference type="Pfam" id="PF18435"/>
    </source>
</evidence>
<dbReference type="Gene3D" id="2.60.40.2180">
    <property type="match status" value="1"/>
</dbReference>
<name>A0ABS6KB46_9FIRM</name>
<dbReference type="RefSeq" id="WP_158354442.1">
    <property type="nucleotide sequence ID" value="NZ_JAHQCX010000013.1"/>
</dbReference>
<dbReference type="PANTHER" id="PTHR43037:SF1">
    <property type="entry name" value="BLL1128 PROTEIN"/>
    <property type="match status" value="1"/>
</dbReference>
<dbReference type="InterPro" id="IPR029058">
    <property type="entry name" value="AB_hydrolase_fold"/>
</dbReference>
<keyword evidence="1" id="KW-0732">Signal</keyword>